<dbReference type="PANTHER" id="PTHR15137">
    <property type="entry name" value="TRANSCRIPTION INITIATION FACTOR TFIID"/>
    <property type="match status" value="1"/>
</dbReference>
<dbReference type="Gene3D" id="1.10.390.10">
    <property type="entry name" value="Neutral Protease Domain 2"/>
    <property type="match status" value="1"/>
</dbReference>
<comment type="similarity">
    <text evidence="2">Belongs to the TAF2 family.</text>
</comment>
<evidence type="ECO:0000256" key="1">
    <source>
        <dbReference type="ARBA" id="ARBA00004123"/>
    </source>
</evidence>
<reference evidence="11 12" key="1">
    <citation type="journal article" date="2016" name="Proc. Natl. Acad. Sci. U.S.A.">
        <title>Comparative genomics of biotechnologically important yeasts.</title>
        <authorList>
            <person name="Riley R."/>
            <person name="Haridas S."/>
            <person name="Wolfe K.H."/>
            <person name="Lopes M.R."/>
            <person name="Hittinger C.T."/>
            <person name="Goeker M."/>
            <person name="Salamov A.A."/>
            <person name="Wisecaver J.H."/>
            <person name="Long T.M."/>
            <person name="Calvey C.H."/>
            <person name="Aerts A.L."/>
            <person name="Barry K.W."/>
            <person name="Choi C."/>
            <person name="Clum A."/>
            <person name="Coughlan A.Y."/>
            <person name="Deshpande S."/>
            <person name="Douglass A.P."/>
            <person name="Hanson S.J."/>
            <person name="Klenk H.-P."/>
            <person name="LaButti K.M."/>
            <person name="Lapidus A."/>
            <person name="Lindquist E.A."/>
            <person name="Lipzen A.M."/>
            <person name="Meier-Kolthoff J.P."/>
            <person name="Ohm R.A."/>
            <person name="Otillar R.P."/>
            <person name="Pangilinan J.L."/>
            <person name="Peng Y."/>
            <person name="Rokas A."/>
            <person name="Rosa C.A."/>
            <person name="Scheuner C."/>
            <person name="Sibirny A.A."/>
            <person name="Slot J.C."/>
            <person name="Stielow J.B."/>
            <person name="Sun H."/>
            <person name="Kurtzman C.P."/>
            <person name="Blackwell M."/>
            <person name="Grigoriev I.V."/>
            <person name="Jeffries T.W."/>
        </authorList>
    </citation>
    <scope>NUCLEOTIDE SEQUENCE [LARGE SCALE GENOMIC DNA]</scope>
    <source>
        <strain evidence="12">ATCC 58044 / CBS 1984 / NCYC 433 / NRRL Y-366-8</strain>
    </source>
</reference>
<gene>
    <name evidence="11" type="ORF">WICANDRAFT_24652</name>
</gene>
<feature type="non-terminal residue" evidence="11">
    <location>
        <position position="1"/>
    </location>
</feature>
<keyword evidence="5" id="KW-0804">Transcription</keyword>
<dbReference type="GO" id="GO:0000976">
    <property type="term" value="F:transcription cis-regulatory region binding"/>
    <property type="evidence" value="ECO:0007669"/>
    <property type="project" value="TreeGrafter"/>
</dbReference>
<dbReference type="CDD" id="cd09839">
    <property type="entry name" value="M1_like_TAF2"/>
    <property type="match status" value="1"/>
</dbReference>
<dbReference type="InterPro" id="IPR042097">
    <property type="entry name" value="Aminopeptidase_N-like_N_sf"/>
</dbReference>
<organism evidence="11 12">
    <name type="scientific">Wickerhamomyces anomalus (strain ATCC 58044 / CBS 1984 / NCYC 433 / NRRL Y-366-8)</name>
    <name type="common">Yeast</name>
    <name type="synonym">Hansenula anomala</name>
    <dbReference type="NCBI Taxonomy" id="683960"/>
    <lineage>
        <taxon>Eukaryota</taxon>
        <taxon>Fungi</taxon>
        <taxon>Dikarya</taxon>
        <taxon>Ascomycota</taxon>
        <taxon>Saccharomycotina</taxon>
        <taxon>Saccharomycetes</taxon>
        <taxon>Phaffomycetales</taxon>
        <taxon>Wickerhamomycetaceae</taxon>
        <taxon>Wickerhamomyces</taxon>
    </lineage>
</organism>
<feature type="domain" description="Transcription initiation factor TFIID subunit 2 Ig-like" evidence="9">
    <location>
        <begin position="556"/>
        <end position="734"/>
    </location>
</feature>
<dbReference type="SUPFAM" id="SSF55486">
    <property type="entry name" value="Metalloproteases ('zincins'), catalytic domain"/>
    <property type="match status" value="1"/>
</dbReference>
<dbReference type="Gene3D" id="2.60.40.1730">
    <property type="entry name" value="tricorn interacting facor f3 domain"/>
    <property type="match status" value="1"/>
</dbReference>
<dbReference type="GeneID" id="30198291"/>
<dbReference type="InterPro" id="IPR037813">
    <property type="entry name" value="TAF2"/>
</dbReference>
<feature type="non-terminal residue" evidence="11">
    <location>
        <position position="1137"/>
    </location>
</feature>
<evidence type="ECO:0000256" key="5">
    <source>
        <dbReference type="ARBA" id="ARBA00023163"/>
    </source>
</evidence>
<dbReference type="GO" id="GO:0016251">
    <property type="term" value="F:RNA polymerase II general transcription initiation factor activity"/>
    <property type="evidence" value="ECO:0007669"/>
    <property type="project" value="TreeGrafter"/>
</dbReference>
<dbReference type="AlphaFoldDB" id="A0A1E3P7T1"/>
<dbReference type="GO" id="GO:0045944">
    <property type="term" value="P:positive regulation of transcription by RNA polymerase II"/>
    <property type="evidence" value="ECO:0007669"/>
    <property type="project" value="EnsemblFungi"/>
</dbReference>
<evidence type="ECO:0000256" key="2">
    <source>
        <dbReference type="ARBA" id="ARBA00010937"/>
    </source>
</evidence>
<dbReference type="GO" id="GO:0005669">
    <property type="term" value="C:transcription factor TFIID complex"/>
    <property type="evidence" value="ECO:0007669"/>
    <property type="project" value="EnsemblFungi"/>
</dbReference>
<dbReference type="GO" id="GO:0003682">
    <property type="term" value="F:chromatin binding"/>
    <property type="evidence" value="ECO:0007669"/>
    <property type="project" value="EnsemblFungi"/>
</dbReference>
<keyword evidence="4" id="KW-0805">Transcription regulation</keyword>
<accession>A0A1E3P7T1</accession>
<proteinExistence type="inferred from homology"/>
<dbReference type="OrthoDB" id="308861at2759"/>
<evidence type="ECO:0000259" key="10">
    <source>
        <dbReference type="Pfam" id="PF25577"/>
    </source>
</evidence>
<dbReference type="RefSeq" id="XP_019040672.1">
    <property type="nucleotide sequence ID" value="XM_019181045.1"/>
</dbReference>
<feature type="domain" description="Transcription initiation factor TFIID subunit 2 TPR repeats" evidence="10">
    <location>
        <begin position="735"/>
        <end position="1020"/>
    </location>
</feature>
<dbReference type="FunFam" id="1.10.390.10:FF:000011">
    <property type="entry name" value="Transcription initiation factor TFIID subunit"/>
    <property type="match status" value="1"/>
</dbReference>
<sequence>RNYKVAHQKISIDVDLENNAIHGSTELIVIPTEPILKQIQLDCRQLEVHDVFVNNRRAVFSYDDPLHSEYSDFVNHDSNPIFNDISQHHFYKNKFEKMYSGENTEELTISMPEKLKLSLHDPTTIHSLTPSYKDSPGSHKMSTATDAVYTPVNVKIEYSLKNPRTGLAFVGGKGSQISKSEWHAYTVNSDYGVSTSSWVPCVDSLWEKSTWELEISVPRTIKDIGVTRLIGSANTEPEDDEDGDESNDIVVVGGDFSNQKESAHPIDMAKKLVSYSIFNPTAAQHIGWSVGPYVQVPLINLQEEEEPELMEEKDTTAVPASIYCLPSQKDDVVNTTIFLYKAIDFYSREFGSFPFTSYALVFVSDIDADVCGFAGLSILSKRLVYAPNVIEPIYTSTYALSVALSEQWSGINVTPKTFNDSWVTIGIAHYMAQQFIKKLMGSNEYKYRIKKQADKVCDEDIGKRPLAEPFLQFPVSTHDFKFIELKAPIVLFILDRRMTKTDKSFGLSRVIPKIFLQAMSGDLANGCVGTNHFQHVCEKVNHNRLDSFFRQWVYGSGVPIFRVTQRFNKKRMFIEMGIRQVQHQETAKIHPSPESFITEARRDQEGAYAPSSPTLFTGPMTIRIHEADGTPYEHIVDLKEGFTKLDIQYNTKYKRLKRSQKQQKSDKERNEVDEEETVLLHCLGDILQSEQEIQDWDLTEWTKEEEEKMNNEAFEWIRVDADFEWICKIHINQPDYMYASQLQQDRDVEAQLESINYFQTANPNTLYSSILLRTLLDSRYYYGVRVEAALGIAKFAKEKSNWIGTKHLLTAFKRLFCFENSTIPVPNDFSDFASYFLKKAISEALSTIRDQNSDCPIAIKRFLLDMLKFNDNLNNPYSDSFYVGHLITCLVNSICANALNDSVSKLNDVDKDFLVDAISEISRHQKMDEWIPSYNSLVGVTAFKEKLKLARRGLFTIDPDDLFEHTRSNYYEDVRVTAFEGLFQSGGLKNSEILRYFFLLATFEKSPYIRYKLIRAFAHSFGTVIIDGSSIDLDEEELNHDIEIEKKTRETDTGMVVIDEGAEDQFNSRKDTFAKATLKGAVDLLRRDYSKFEPLRKELWNALRIPLLSVSEKRTLFDVVSVLVPAYDFLISKFQIP</sequence>
<evidence type="ECO:0000256" key="6">
    <source>
        <dbReference type="ARBA" id="ARBA00023242"/>
    </source>
</evidence>
<dbReference type="STRING" id="683960.A0A1E3P7T1"/>
<keyword evidence="6" id="KW-0539">Nucleus</keyword>
<dbReference type="InterPro" id="IPR027268">
    <property type="entry name" value="Peptidase_M4/M1_CTD_sf"/>
</dbReference>
<evidence type="ECO:0000313" key="11">
    <source>
        <dbReference type="EMBL" id="ODQ61465.1"/>
    </source>
</evidence>
<evidence type="ECO:0000256" key="8">
    <source>
        <dbReference type="ARBA" id="ARBA00076306"/>
    </source>
</evidence>
<comment type="function">
    <text evidence="7">Functions as a component of the DNA-binding general transcription factor complex TFIID. Binding of TFIID to a promoter (with or without TATA element) is the initial step in pre-initiation complex (PIC) formation. TFIID plays a key role in the regulation of gene expression by RNA polymerase II through different activities such as transcription activator interaction, core promoter recognition and selectivity, TFIIA and TFIIB interaction, chromatin modification (histone acetylation by TAF1), facilitation of DNA opening and initiation of transcription.</text>
</comment>
<dbReference type="Pfam" id="PF25577">
    <property type="entry name" value="TPR_TAF2_C"/>
    <property type="match status" value="1"/>
</dbReference>
<evidence type="ECO:0000256" key="3">
    <source>
        <dbReference type="ARBA" id="ARBA00017363"/>
    </source>
</evidence>
<dbReference type="EMBL" id="KV454209">
    <property type="protein sequence ID" value="ODQ61465.1"/>
    <property type="molecule type" value="Genomic_DNA"/>
</dbReference>
<evidence type="ECO:0000313" key="12">
    <source>
        <dbReference type="Proteomes" id="UP000094112"/>
    </source>
</evidence>
<keyword evidence="12" id="KW-1185">Reference proteome</keyword>
<dbReference type="InterPro" id="IPR057345">
    <property type="entry name" value="Ig-like_TAF2"/>
</dbReference>
<evidence type="ECO:0000259" key="9">
    <source>
        <dbReference type="Pfam" id="PF25316"/>
    </source>
</evidence>
<dbReference type="Proteomes" id="UP000094112">
    <property type="component" value="Unassembled WGS sequence"/>
</dbReference>
<protein>
    <recommendedName>
        <fullName evidence="3">Transcription initiation factor TFIID subunit 2</fullName>
    </recommendedName>
    <alternativeName>
        <fullName evidence="8">TBP-associated factor 2</fullName>
    </alternativeName>
</protein>
<dbReference type="SUPFAM" id="SSF63737">
    <property type="entry name" value="Leukotriene A4 hydrolase N-terminal domain"/>
    <property type="match status" value="1"/>
</dbReference>
<comment type="subcellular location">
    <subcellularLocation>
        <location evidence="1">Nucleus</location>
    </subcellularLocation>
</comment>
<name>A0A1E3P7T1_WICAA</name>
<dbReference type="Pfam" id="PF25316">
    <property type="entry name" value="TAF2_3rd"/>
    <property type="match status" value="1"/>
</dbReference>
<evidence type="ECO:0000256" key="4">
    <source>
        <dbReference type="ARBA" id="ARBA00023015"/>
    </source>
</evidence>
<dbReference type="PANTHER" id="PTHR15137:SF9">
    <property type="entry name" value="TRANSCRIPTION INITIATION FACTOR TFIID SUBUNIT 2"/>
    <property type="match status" value="1"/>
</dbReference>
<dbReference type="GO" id="GO:0006367">
    <property type="term" value="P:transcription initiation at RNA polymerase II promoter"/>
    <property type="evidence" value="ECO:0007669"/>
    <property type="project" value="TreeGrafter"/>
</dbReference>
<evidence type="ECO:0000256" key="7">
    <source>
        <dbReference type="ARBA" id="ARBA00025346"/>
    </source>
</evidence>
<dbReference type="InterPro" id="IPR057991">
    <property type="entry name" value="TPR_TAF2_C"/>
</dbReference>